<organism evidence="3 4">
    <name type="scientific">Tropicimonas isoalkanivorans</name>
    <dbReference type="NCBI Taxonomy" id="441112"/>
    <lineage>
        <taxon>Bacteria</taxon>
        <taxon>Pseudomonadati</taxon>
        <taxon>Pseudomonadota</taxon>
        <taxon>Alphaproteobacteria</taxon>
        <taxon>Rhodobacterales</taxon>
        <taxon>Roseobacteraceae</taxon>
        <taxon>Tropicimonas</taxon>
    </lineage>
</organism>
<name>A0A1I1LDS6_9RHOB</name>
<accession>A0A1I1LDS6</accession>
<protein>
    <submittedName>
        <fullName evidence="3">Nickel transport protein</fullName>
    </submittedName>
</protein>
<evidence type="ECO:0000313" key="3">
    <source>
        <dbReference type="EMBL" id="SFC71106.1"/>
    </source>
</evidence>
<dbReference type="RefSeq" id="WP_093361267.1">
    <property type="nucleotide sequence ID" value="NZ_FOLG01000008.1"/>
</dbReference>
<feature type="chain" id="PRO_5011446772" evidence="2">
    <location>
        <begin position="23"/>
        <end position="203"/>
    </location>
</feature>
<sequence>MIRAFVLAVSLALFPVPGLAHKVVISVFPSGSQIEGEVGFTNGGAGAGTLVEVFDGDGGKLGETVTDDDGFFLYTPTAPVAHVFRADLGAGHVAKTEMSAADVAAIVGKAPASQGSAQAAAATPGAAATIAYAAGPATSVAPGVDADEIARIVRDEMRPLRQEIAAYKEKNDLQNILGGIGYILGLSGVAFYLAARRKLQAAA</sequence>
<feature type="signal peptide" evidence="2">
    <location>
        <begin position="1"/>
        <end position="22"/>
    </location>
</feature>
<keyword evidence="1" id="KW-0472">Membrane</keyword>
<dbReference type="STRING" id="441112.SAMN04488094_10869"/>
<keyword evidence="1" id="KW-0812">Transmembrane</keyword>
<gene>
    <name evidence="3" type="ORF">SAMN04488094_10869</name>
</gene>
<keyword evidence="2" id="KW-0732">Signal</keyword>
<dbReference type="AlphaFoldDB" id="A0A1I1LDS6"/>
<evidence type="ECO:0000313" key="4">
    <source>
        <dbReference type="Proteomes" id="UP000198728"/>
    </source>
</evidence>
<dbReference type="OrthoDB" id="8447011at2"/>
<feature type="transmembrane region" description="Helical" evidence="1">
    <location>
        <begin position="176"/>
        <end position="195"/>
    </location>
</feature>
<evidence type="ECO:0000256" key="1">
    <source>
        <dbReference type="SAM" id="Phobius"/>
    </source>
</evidence>
<dbReference type="EMBL" id="FOLG01000008">
    <property type="protein sequence ID" value="SFC71106.1"/>
    <property type="molecule type" value="Genomic_DNA"/>
</dbReference>
<dbReference type="Proteomes" id="UP000198728">
    <property type="component" value="Unassembled WGS sequence"/>
</dbReference>
<reference evidence="3 4" key="1">
    <citation type="submission" date="2016-10" db="EMBL/GenBank/DDBJ databases">
        <authorList>
            <person name="de Groot N.N."/>
        </authorList>
    </citation>
    <scope>NUCLEOTIDE SEQUENCE [LARGE SCALE GENOMIC DNA]</scope>
    <source>
        <strain evidence="3 4">DSM 19548</strain>
    </source>
</reference>
<keyword evidence="1" id="KW-1133">Transmembrane helix</keyword>
<proteinExistence type="predicted"/>
<keyword evidence="4" id="KW-1185">Reference proteome</keyword>
<evidence type="ECO:0000256" key="2">
    <source>
        <dbReference type="SAM" id="SignalP"/>
    </source>
</evidence>